<sequence length="103" mass="11906">MLEQKTVLSAFYNNSFGMKEPTPFLETEALLLEKSLLTSALKDGGVRYLNKVRKIHRHTINSCNTSEYHKQVISPVYQIPDFVKSYNVVPYLIQLIHYTQSLN</sequence>
<comment type="caution">
    <text evidence="1">The sequence shown here is derived from an EMBL/GenBank/DDBJ whole genome shotgun (WGS) entry which is preliminary data.</text>
</comment>
<evidence type="ECO:0000313" key="2">
    <source>
        <dbReference type="Proteomes" id="UP000828390"/>
    </source>
</evidence>
<keyword evidence="2" id="KW-1185">Reference proteome</keyword>
<proteinExistence type="predicted"/>
<organism evidence="1 2">
    <name type="scientific">Dreissena polymorpha</name>
    <name type="common">Zebra mussel</name>
    <name type="synonym">Mytilus polymorpha</name>
    <dbReference type="NCBI Taxonomy" id="45954"/>
    <lineage>
        <taxon>Eukaryota</taxon>
        <taxon>Metazoa</taxon>
        <taxon>Spiralia</taxon>
        <taxon>Lophotrochozoa</taxon>
        <taxon>Mollusca</taxon>
        <taxon>Bivalvia</taxon>
        <taxon>Autobranchia</taxon>
        <taxon>Heteroconchia</taxon>
        <taxon>Euheterodonta</taxon>
        <taxon>Imparidentia</taxon>
        <taxon>Neoheterodontei</taxon>
        <taxon>Myida</taxon>
        <taxon>Dreissenoidea</taxon>
        <taxon>Dreissenidae</taxon>
        <taxon>Dreissena</taxon>
    </lineage>
</organism>
<reference evidence="1" key="1">
    <citation type="journal article" date="2019" name="bioRxiv">
        <title>The Genome of the Zebra Mussel, Dreissena polymorpha: A Resource for Invasive Species Research.</title>
        <authorList>
            <person name="McCartney M.A."/>
            <person name="Auch B."/>
            <person name="Kono T."/>
            <person name="Mallez S."/>
            <person name="Zhang Y."/>
            <person name="Obille A."/>
            <person name="Becker A."/>
            <person name="Abrahante J.E."/>
            <person name="Garbe J."/>
            <person name="Badalamenti J.P."/>
            <person name="Herman A."/>
            <person name="Mangelson H."/>
            <person name="Liachko I."/>
            <person name="Sullivan S."/>
            <person name="Sone E.D."/>
            <person name="Koren S."/>
            <person name="Silverstein K.A.T."/>
            <person name="Beckman K.B."/>
            <person name="Gohl D.M."/>
        </authorList>
    </citation>
    <scope>NUCLEOTIDE SEQUENCE</scope>
    <source>
        <strain evidence="1">Duluth1</strain>
        <tissue evidence="1">Whole animal</tissue>
    </source>
</reference>
<dbReference type="AlphaFoldDB" id="A0A9D4QM39"/>
<gene>
    <name evidence="1" type="ORF">DPMN_109576</name>
</gene>
<accession>A0A9D4QM39</accession>
<dbReference type="Proteomes" id="UP000828390">
    <property type="component" value="Unassembled WGS sequence"/>
</dbReference>
<dbReference type="EMBL" id="JAIWYP010000004">
    <property type="protein sequence ID" value="KAH3836206.1"/>
    <property type="molecule type" value="Genomic_DNA"/>
</dbReference>
<protein>
    <submittedName>
        <fullName evidence="1">Uncharacterized protein</fullName>
    </submittedName>
</protein>
<reference evidence="1" key="2">
    <citation type="submission" date="2020-11" db="EMBL/GenBank/DDBJ databases">
        <authorList>
            <person name="McCartney M.A."/>
            <person name="Auch B."/>
            <person name="Kono T."/>
            <person name="Mallez S."/>
            <person name="Becker A."/>
            <person name="Gohl D.M."/>
            <person name="Silverstein K.A.T."/>
            <person name="Koren S."/>
            <person name="Bechman K.B."/>
            <person name="Herman A."/>
            <person name="Abrahante J.E."/>
            <person name="Garbe J."/>
        </authorList>
    </citation>
    <scope>NUCLEOTIDE SEQUENCE</scope>
    <source>
        <strain evidence="1">Duluth1</strain>
        <tissue evidence="1">Whole animal</tissue>
    </source>
</reference>
<evidence type="ECO:0000313" key="1">
    <source>
        <dbReference type="EMBL" id="KAH3836206.1"/>
    </source>
</evidence>
<name>A0A9D4QM39_DREPO</name>